<feature type="domain" description="Xylose isomerase-like TIM barrel" evidence="1">
    <location>
        <begin position="23"/>
        <end position="261"/>
    </location>
</feature>
<dbReference type="InterPro" id="IPR013022">
    <property type="entry name" value="Xyl_isomerase-like_TIM-brl"/>
</dbReference>
<name>A0A9W6N4R0_9HYPH</name>
<dbReference type="EMBL" id="BSFK01000016">
    <property type="protein sequence ID" value="GLK77593.1"/>
    <property type="molecule type" value="Genomic_DNA"/>
</dbReference>
<keyword evidence="3" id="KW-1185">Reference proteome</keyword>
<dbReference type="Gene3D" id="3.20.20.150">
    <property type="entry name" value="Divalent-metal-dependent TIM barrel enzymes"/>
    <property type="match status" value="1"/>
</dbReference>
<dbReference type="SUPFAM" id="SSF51658">
    <property type="entry name" value="Xylose isomerase-like"/>
    <property type="match status" value="1"/>
</dbReference>
<accession>A0A9W6N4R0</accession>
<dbReference type="InterPro" id="IPR050312">
    <property type="entry name" value="IolE/XylAMocC-like"/>
</dbReference>
<reference evidence="2" key="1">
    <citation type="journal article" date="2014" name="Int. J. Syst. Evol. Microbiol.">
        <title>Complete genome sequence of Corynebacterium casei LMG S-19264T (=DSM 44701T), isolated from a smear-ripened cheese.</title>
        <authorList>
            <consortium name="US DOE Joint Genome Institute (JGI-PGF)"/>
            <person name="Walter F."/>
            <person name="Albersmeier A."/>
            <person name="Kalinowski J."/>
            <person name="Ruckert C."/>
        </authorList>
    </citation>
    <scope>NUCLEOTIDE SEQUENCE</scope>
    <source>
        <strain evidence="2">VKM B-2555</strain>
    </source>
</reference>
<evidence type="ECO:0000313" key="2">
    <source>
        <dbReference type="EMBL" id="GLK77593.1"/>
    </source>
</evidence>
<dbReference type="Pfam" id="PF01261">
    <property type="entry name" value="AP_endonuc_2"/>
    <property type="match status" value="1"/>
</dbReference>
<sequence>MKVSICTISFRHQLTSLKEIATFARANGFDGIELWGVHARNLAKTPLLNAEWLATQGLSVPMVSDYLPTDEDERLVRARAARLCEHAIRWGAPLIRTFAGARGSLDVAADERGAIVDRLRAICEVAEAHGLRLAVETHPRTLADCLASTRRLAEEVDHAAFAINFDALHVWEGGDDVVAAHRALKPWIRHHHFKNVRGRADLGVFDPANVYAANGRREGMTPLFSGALDYAPLLEELAGDPAVQASLEWFGDDVVETLARDRLDLQARLAAAAPLGAAQGG</sequence>
<dbReference type="PANTHER" id="PTHR12110:SF21">
    <property type="entry name" value="XYLOSE ISOMERASE-LIKE TIM BARREL DOMAIN-CONTAINING PROTEIN"/>
    <property type="match status" value="1"/>
</dbReference>
<dbReference type="AlphaFoldDB" id="A0A9W6N4R0"/>
<evidence type="ECO:0000259" key="1">
    <source>
        <dbReference type="Pfam" id="PF01261"/>
    </source>
</evidence>
<organism evidence="2 3">
    <name type="scientific">Methylopila jiangsuensis</name>
    <dbReference type="NCBI Taxonomy" id="586230"/>
    <lineage>
        <taxon>Bacteria</taxon>
        <taxon>Pseudomonadati</taxon>
        <taxon>Pseudomonadota</taxon>
        <taxon>Alphaproteobacteria</taxon>
        <taxon>Hyphomicrobiales</taxon>
        <taxon>Methylopilaceae</taxon>
        <taxon>Methylopila</taxon>
    </lineage>
</organism>
<proteinExistence type="predicted"/>
<dbReference type="PANTHER" id="PTHR12110">
    <property type="entry name" value="HYDROXYPYRUVATE ISOMERASE"/>
    <property type="match status" value="1"/>
</dbReference>
<comment type="caution">
    <text evidence="2">The sequence shown here is derived from an EMBL/GenBank/DDBJ whole genome shotgun (WGS) entry which is preliminary data.</text>
</comment>
<dbReference type="RefSeq" id="WP_271205436.1">
    <property type="nucleotide sequence ID" value="NZ_BSFK01000016.1"/>
</dbReference>
<dbReference type="Proteomes" id="UP001143364">
    <property type="component" value="Unassembled WGS sequence"/>
</dbReference>
<gene>
    <name evidence="2" type="ORF">GCM10008171_28470</name>
</gene>
<dbReference type="InterPro" id="IPR036237">
    <property type="entry name" value="Xyl_isomerase-like_sf"/>
</dbReference>
<protein>
    <submittedName>
        <fullName evidence="2">3-dehydroshikimate dehydratase</fullName>
    </submittedName>
</protein>
<evidence type="ECO:0000313" key="3">
    <source>
        <dbReference type="Proteomes" id="UP001143364"/>
    </source>
</evidence>
<reference evidence="2" key="2">
    <citation type="submission" date="2023-01" db="EMBL/GenBank/DDBJ databases">
        <authorList>
            <person name="Sun Q."/>
            <person name="Evtushenko L."/>
        </authorList>
    </citation>
    <scope>NUCLEOTIDE SEQUENCE</scope>
    <source>
        <strain evidence="2">VKM B-2555</strain>
    </source>
</reference>